<dbReference type="AlphaFoldDB" id="A0AAF0BVI6"/>
<gene>
    <name evidence="3" type="ORF">PO878_18100</name>
</gene>
<keyword evidence="2" id="KW-0812">Transmembrane</keyword>
<feature type="transmembrane region" description="Helical" evidence="2">
    <location>
        <begin position="17"/>
        <end position="35"/>
    </location>
</feature>
<protein>
    <submittedName>
        <fullName evidence="3">Uncharacterized protein</fullName>
    </submittedName>
</protein>
<name>A0AAF0BVI6_9ACTN</name>
<evidence type="ECO:0000313" key="4">
    <source>
        <dbReference type="Proteomes" id="UP001216390"/>
    </source>
</evidence>
<organism evidence="3 4">
    <name type="scientific">Iamia majanohamensis</name>
    <dbReference type="NCBI Taxonomy" id="467976"/>
    <lineage>
        <taxon>Bacteria</taxon>
        <taxon>Bacillati</taxon>
        <taxon>Actinomycetota</taxon>
        <taxon>Acidimicrobiia</taxon>
        <taxon>Acidimicrobiales</taxon>
        <taxon>Iamiaceae</taxon>
        <taxon>Iamia</taxon>
    </lineage>
</organism>
<evidence type="ECO:0000313" key="3">
    <source>
        <dbReference type="EMBL" id="WCO66414.1"/>
    </source>
</evidence>
<keyword evidence="4" id="KW-1185">Reference proteome</keyword>
<keyword evidence="2" id="KW-1133">Transmembrane helix</keyword>
<dbReference type="EMBL" id="CP116942">
    <property type="protein sequence ID" value="WCO66414.1"/>
    <property type="molecule type" value="Genomic_DNA"/>
</dbReference>
<reference evidence="3" key="1">
    <citation type="submission" date="2023-01" db="EMBL/GenBank/DDBJ databases">
        <title>The diversity of Class Acidimicrobiia in South China Sea sediment environments and the proposal of Iamia marina sp. nov., a novel species of the genus Iamia.</title>
        <authorList>
            <person name="He Y."/>
            <person name="Tian X."/>
        </authorList>
    </citation>
    <scope>NUCLEOTIDE SEQUENCE</scope>
    <source>
        <strain evidence="3">DSM 19957</strain>
    </source>
</reference>
<accession>A0AAF0BVI6</accession>
<evidence type="ECO:0000256" key="1">
    <source>
        <dbReference type="SAM" id="MobiDB-lite"/>
    </source>
</evidence>
<dbReference type="Proteomes" id="UP001216390">
    <property type="component" value="Chromosome"/>
</dbReference>
<dbReference type="KEGG" id="ima:PO878_18100"/>
<sequence>MSGGALVLAHQGGWDEVLLVLTPVTLFAGLLYLANRRANTAVRGRSTEVGSAPPGPDDDDEAAPGAPPG</sequence>
<evidence type="ECO:0000256" key="2">
    <source>
        <dbReference type="SAM" id="Phobius"/>
    </source>
</evidence>
<proteinExistence type="predicted"/>
<keyword evidence="2" id="KW-0472">Membrane</keyword>
<dbReference type="RefSeq" id="WP_272735937.1">
    <property type="nucleotide sequence ID" value="NZ_CP116942.1"/>
</dbReference>
<feature type="region of interest" description="Disordered" evidence="1">
    <location>
        <begin position="41"/>
        <end position="69"/>
    </location>
</feature>